<dbReference type="GO" id="GO:0005634">
    <property type="term" value="C:nucleus"/>
    <property type="evidence" value="ECO:0007669"/>
    <property type="project" value="UniProtKB-SubCell"/>
</dbReference>
<feature type="domain" description="DDE Tnp4" evidence="8">
    <location>
        <begin position="110"/>
        <end position="274"/>
    </location>
</feature>
<reference evidence="9" key="1">
    <citation type="submission" date="2022-03" db="EMBL/GenBank/DDBJ databases">
        <authorList>
            <person name="Sayadi A."/>
        </authorList>
    </citation>
    <scope>NUCLEOTIDE SEQUENCE</scope>
</reference>
<proteinExistence type="inferred from homology"/>
<dbReference type="PANTHER" id="PTHR22930">
    <property type="match status" value="1"/>
</dbReference>
<protein>
    <recommendedName>
        <fullName evidence="8">DDE Tnp4 domain-containing protein</fullName>
    </recommendedName>
</protein>
<keyword evidence="7" id="KW-0539">Nucleus</keyword>
<comment type="cofactor">
    <cofactor evidence="1">
        <name>a divalent metal cation</name>
        <dbReference type="ChEBI" id="CHEBI:60240"/>
    </cofactor>
</comment>
<dbReference type="Proteomes" id="UP001152888">
    <property type="component" value="Unassembled WGS sequence"/>
</dbReference>
<evidence type="ECO:0000259" key="8">
    <source>
        <dbReference type="Pfam" id="PF13359"/>
    </source>
</evidence>
<evidence type="ECO:0000313" key="9">
    <source>
        <dbReference type="EMBL" id="CAH1966943.1"/>
    </source>
</evidence>
<dbReference type="Pfam" id="PF13359">
    <property type="entry name" value="DDE_Tnp_4"/>
    <property type="match status" value="1"/>
</dbReference>
<comment type="similarity">
    <text evidence="3">Belongs to the HARBI1 family.</text>
</comment>
<dbReference type="EMBL" id="CAKOFQ010006740">
    <property type="protein sequence ID" value="CAH1966943.1"/>
    <property type="molecule type" value="Genomic_DNA"/>
</dbReference>
<gene>
    <name evidence="9" type="ORF">ACAOBT_LOCUS7135</name>
</gene>
<keyword evidence="10" id="KW-1185">Reference proteome</keyword>
<accession>A0A9P0K5S0</accession>
<sequence>MELATFQYILEQVTPCINKKWTNFNQAPIGTEEMLVVTIRYLATGASFRHLAFSFRMGRSTVASIIKHMIKILWNMLQPLHMPEPTTATFLNVSADFMKVWNFPNCIGAVDGKHVKVIAPQHSGSMYFNYKHYFSIVLQGVCDANYKLLVIDVGGYGKQSDGGTFQSSNLYKRIHQNKLNVPNPDSLPGTNVRAPYVFIADEAYPLMPNLLKPYNRRNRSLEHINFNQRLSRARKTIECTFGIMYAKWRLLSKAIETTEKTADDIIKAICILHNTILDREGFQRHLTLVTDAVPRDQMFELPRGRQLGEGQRVRDIFCNYFQVFLTDRARNCVSERRLTVQYDDRTDSVECEPVVTYFSVSAGKSSNDQPIADRSRSNLFTFCTGHIDISESLY</sequence>
<comment type="caution">
    <text evidence="9">The sequence shown here is derived from an EMBL/GenBank/DDBJ whole genome shotgun (WGS) entry which is preliminary data.</text>
</comment>
<evidence type="ECO:0000313" key="10">
    <source>
        <dbReference type="Proteomes" id="UP001152888"/>
    </source>
</evidence>
<evidence type="ECO:0000256" key="7">
    <source>
        <dbReference type="ARBA" id="ARBA00023242"/>
    </source>
</evidence>
<dbReference type="PANTHER" id="PTHR22930:SF269">
    <property type="entry name" value="NUCLEASE HARBI1-LIKE PROTEIN"/>
    <property type="match status" value="1"/>
</dbReference>
<dbReference type="GO" id="GO:0046872">
    <property type="term" value="F:metal ion binding"/>
    <property type="evidence" value="ECO:0007669"/>
    <property type="project" value="UniProtKB-KW"/>
</dbReference>
<evidence type="ECO:0000256" key="1">
    <source>
        <dbReference type="ARBA" id="ARBA00001968"/>
    </source>
</evidence>
<evidence type="ECO:0000256" key="3">
    <source>
        <dbReference type="ARBA" id="ARBA00006958"/>
    </source>
</evidence>
<keyword evidence="4" id="KW-0540">Nuclease</keyword>
<dbReference type="OrthoDB" id="1696965at2759"/>
<dbReference type="AlphaFoldDB" id="A0A9P0K5S0"/>
<comment type="subcellular location">
    <subcellularLocation>
        <location evidence="2">Nucleus</location>
    </subcellularLocation>
</comment>
<organism evidence="9 10">
    <name type="scientific">Acanthoscelides obtectus</name>
    <name type="common">Bean weevil</name>
    <name type="synonym">Bruchus obtectus</name>
    <dbReference type="NCBI Taxonomy" id="200917"/>
    <lineage>
        <taxon>Eukaryota</taxon>
        <taxon>Metazoa</taxon>
        <taxon>Ecdysozoa</taxon>
        <taxon>Arthropoda</taxon>
        <taxon>Hexapoda</taxon>
        <taxon>Insecta</taxon>
        <taxon>Pterygota</taxon>
        <taxon>Neoptera</taxon>
        <taxon>Endopterygota</taxon>
        <taxon>Coleoptera</taxon>
        <taxon>Polyphaga</taxon>
        <taxon>Cucujiformia</taxon>
        <taxon>Chrysomeloidea</taxon>
        <taxon>Chrysomelidae</taxon>
        <taxon>Bruchinae</taxon>
        <taxon>Bruchini</taxon>
        <taxon>Acanthoscelides</taxon>
    </lineage>
</organism>
<evidence type="ECO:0000256" key="5">
    <source>
        <dbReference type="ARBA" id="ARBA00022723"/>
    </source>
</evidence>
<dbReference type="GO" id="GO:0004518">
    <property type="term" value="F:nuclease activity"/>
    <property type="evidence" value="ECO:0007669"/>
    <property type="project" value="UniProtKB-KW"/>
</dbReference>
<name>A0A9P0K5S0_ACAOB</name>
<evidence type="ECO:0000256" key="4">
    <source>
        <dbReference type="ARBA" id="ARBA00022722"/>
    </source>
</evidence>
<keyword evidence="6" id="KW-0378">Hydrolase</keyword>
<evidence type="ECO:0000256" key="6">
    <source>
        <dbReference type="ARBA" id="ARBA00022801"/>
    </source>
</evidence>
<evidence type="ECO:0000256" key="2">
    <source>
        <dbReference type="ARBA" id="ARBA00004123"/>
    </source>
</evidence>
<keyword evidence="5" id="KW-0479">Metal-binding</keyword>
<dbReference type="InterPro" id="IPR045249">
    <property type="entry name" value="HARBI1-like"/>
</dbReference>
<dbReference type="GO" id="GO:0016787">
    <property type="term" value="F:hydrolase activity"/>
    <property type="evidence" value="ECO:0007669"/>
    <property type="project" value="UniProtKB-KW"/>
</dbReference>
<dbReference type="InterPro" id="IPR027806">
    <property type="entry name" value="HARBI1_dom"/>
</dbReference>